<evidence type="ECO:0000313" key="2">
    <source>
        <dbReference type="Proteomes" id="UP000176294"/>
    </source>
</evidence>
<dbReference type="Gene3D" id="3.40.390.10">
    <property type="entry name" value="Collagenase (Catalytic Domain)"/>
    <property type="match status" value="1"/>
</dbReference>
<comment type="caution">
    <text evidence="1">The sequence shown here is derived from an EMBL/GenBank/DDBJ whole genome shotgun (WGS) entry which is preliminary data.</text>
</comment>
<proteinExistence type="predicted"/>
<dbReference type="RefSeq" id="WP_070728649.1">
    <property type="nucleotide sequence ID" value="NZ_MDZB01000110.1"/>
</dbReference>
<reference evidence="1 2" key="1">
    <citation type="submission" date="2016-08" db="EMBL/GenBank/DDBJ databases">
        <title>Hymenobacter coccineus sp. nov., Hymenobacter lapidarius sp. nov. and Hymenobacter glacialis sp. nov., isolated from Antarctic soil.</title>
        <authorList>
            <person name="Sedlacek I."/>
            <person name="Kralova S."/>
            <person name="Kyrova K."/>
            <person name="Maslanova I."/>
            <person name="Stankova E."/>
            <person name="Vrbovska V."/>
            <person name="Nemec M."/>
            <person name="Bartak M."/>
            <person name="Svec P."/>
            <person name="Busse H.-J."/>
            <person name="Pantucek R."/>
        </authorList>
    </citation>
    <scope>NUCLEOTIDE SEQUENCE [LARGE SCALE GENOMIC DNA]</scope>
    <source>
        <strain evidence="1 2">CCM 8643</strain>
    </source>
</reference>
<evidence type="ECO:0000313" key="1">
    <source>
        <dbReference type="EMBL" id="OGX85078.1"/>
    </source>
</evidence>
<dbReference type="EMBL" id="MDZB01000110">
    <property type="protein sequence ID" value="OGX85078.1"/>
    <property type="molecule type" value="Genomic_DNA"/>
</dbReference>
<dbReference type="GO" id="GO:0008237">
    <property type="term" value="F:metallopeptidase activity"/>
    <property type="evidence" value="ECO:0007669"/>
    <property type="project" value="InterPro"/>
</dbReference>
<sequence length="538" mass="60547">MKNIFAILVMCFSLPFIGCDDKKNSDNNGEGDRGVLTTNDLNSQEKTTFLHVRHSPLHPQDKKPINFSVKAKNKDGIRKINLEIFEHALTEDAKKGRVITRRQNGRWGQVSTRNYADVKEVSDSFLFEEGFPQGTYLIYRFTIESAKGVKVSRDVRMQAGTSPFGNKEVLIYSASADIPSRTFNLCFIPSKQHYASKTAAFLKDLETTLYEGILSSNMVVNRSDEWAFYYTPETADVGLTTENKVILPKYLPSVLKGSPLDIYAYIHNYAQCRDKKVGKRFSTEFDSRGTIMHEIGHAAFSLSDEYNNSTSADKSCNVYTDAALCKTKNNGKDCRVFNKWVKVKGGPDIKLKRFSFDTLTPNCVMRKDGDEVSQPYQKKCMSCIEAKYTKLNNRSGKSVIVNPGANPTFQLEEVVLIKLVIDQSGWKAVELEGAFSTPTLDLQEEGDLKVSLLGPDKKSFHTLNVDDPRISYIDEGPEDNELEIEDEGELIIRLPYGQDVKFLTIQEITIDGKQKLTQIDITNQISKLKSSFATPPTK</sequence>
<dbReference type="STRING" id="1908237.BEN47_15280"/>
<dbReference type="Proteomes" id="UP000176294">
    <property type="component" value="Unassembled WGS sequence"/>
</dbReference>
<gene>
    <name evidence="1" type="ORF">BEN47_15280</name>
</gene>
<dbReference type="InterPro" id="IPR024079">
    <property type="entry name" value="MetalloPept_cat_dom_sf"/>
</dbReference>
<protein>
    <submittedName>
        <fullName evidence="1">Uncharacterized protein</fullName>
    </submittedName>
</protein>
<organism evidence="1 2">
    <name type="scientific">Hymenobacter lapidarius</name>
    <dbReference type="NCBI Taxonomy" id="1908237"/>
    <lineage>
        <taxon>Bacteria</taxon>
        <taxon>Pseudomonadati</taxon>
        <taxon>Bacteroidota</taxon>
        <taxon>Cytophagia</taxon>
        <taxon>Cytophagales</taxon>
        <taxon>Hymenobacteraceae</taxon>
        <taxon>Hymenobacter</taxon>
    </lineage>
</organism>
<keyword evidence="2" id="KW-1185">Reference proteome</keyword>
<dbReference type="AlphaFoldDB" id="A0A1G1T2H3"/>
<name>A0A1G1T2H3_9BACT</name>
<accession>A0A1G1T2H3</accession>
<dbReference type="OrthoDB" id="1417701at2"/>